<protein>
    <submittedName>
        <fullName evidence="1">DUF1259 domain-containing protein</fullName>
    </submittedName>
</protein>
<sequence>MLFVTGIFATGLFVTTDTAEAQARHRAPVRPSVTKESDWRGVAAVLGHPGRVVDRRAYGIGFPRADLKVVCQGHRVAAIGSFVSFIRYPDRQTMMMGELALTEPEVRKVHDALVAHGLAQTSLHEHLPAHSPPLWWLHFHGMGRDPLALARGLRAVLDVTGTPHVKGTPHKVTLELDKSAIDRALGAAGRAQGKVYKVTYARRETVADHDRVLPRMTGSTSALIFQPLGGGKALLNGDIAVTAHEVSAVTKALRRGGIEIVAFHSHMLTDQPRLFYFHLWAVGDPVRLAGHLRTAIRHTNSSPAAPD</sequence>
<dbReference type="Pfam" id="PF07485">
    <property type="entry name" value="DUF1529"/>
    <property type="match status" value="2"/>
</dbReference>
<evidence type="ECO:0000313" key="2">
    <source>
        <dbReference type="Proteomes" id="UP001500879"/>
    </source>
</evidence>
<evidence type="ECO:0000313" key="1">
    <source>
        <dbReference type="EMBL" id="GAA0393422.1"/>
    </source>
</evidence>
<organism evidence="1 2">
    <name type="scientific">Streptomyces luteireticuli</name>
    <dbReference type="NCBI Taxonomy" id="173858"/>
    <lineage>
        <taxon>Bacteria</taxon>
        <taxon>Bacillati</taxon>
        <taxon>Actinomycetota</taxon>
        <taxon>Actinomycetes</taxon>
        <taxon>Kitasatosporales</taxon>
        <taxon>Streptomycetaceae</taxon>
        <taxon>Streptomyces</taxon>
    </lineage>
</organism>
<accession>A0ABN0YF63</accession>
<dbReference type="Proteomes" id="UP001500879">
    <property type="component" value="Unassembled WGS sequence"/>
</dbReference>
<reference evidence="1 2" key="1">
    <citation type="journal article" date="2019" name="Int. J. Syst. Evol. Microbiol.">
        <title>The Global Catalogue of Microorganisms (GCM) 10K type strain sequencing project: providing services to taxonomists for standard genome sequencing and annotation.</title>
        <authorList>
            <consortium name="The Broad Institute Genomics Platform"/>
            <consortium name="The Broad Institute Genome Sequencing Center for Infectious Disease"/>
            <person name="Wu L."/>
            <person name="Ma J."/>
        </authorList>
    </citation>
    <scope>NUCLEOTIDE SEQUENCE [LARGE SCALE GENOMIC DNA]</scope>
    <source>
        <strain evidence="1 2">JCM 4788</strain>
    </source>
</reference>
<name>A0ABN0YF63_9ACTN</name>
<proteinExistence type="predicted"/>
<dbReference type="EMBL" id="BAAABX010000010">
    <property type="protein sequence ID" value="GAA0393422.1"/>
    <property type="molecule type" value="Genomic_DNA"/>
</dbReference>
<dbReference type="InterPro" id="IPR011094">
    <property type="entry name" value="Uncharacterised_LppY/LpqO"/>
</dbReference>
<comment type="caution">
    <text evidence="1">The sequence shown here is derived from an EMBL/GenBank/DDBJ whole genome shotgun (WGS) entry which is preliminary data.</text>
</comment>
<keyword evidence="2" id="KW-1185">Reference proteome</keyword>
<gene>
    <name evidence="1" type="ORF">GCM10010357_12770</name>
</gene>